<name>A0ABU7LT66_9PROT</name>
<dbReference type="EMBL" id="JAZDRP010000008">
    <property type="protein sequence ID" value="MEE2527118.1"/>
    <property type="molecule type" value="Genomic_DNA"/>
</dbReference>
<evidence type="ECO:0000313" key="1">
    <source>
        <dbReference type="EMBL" id="MEE2527118.1"/>
    </source>
</evidence>
<gene>
    <name evidence="1" type="ORF">V0U79_12130</name>
</gene>
<accession>A0ABU7LT66</accession>
<sequence>MSYRRRIERIAARLPAPLSALSDEELQAKMQTTWETMTGGQVSYGDVDGLIAHLVEHGEEGDDQFFSDLKRDRWTFENQNSSE</sequence>
<dbReference type="Proteomes" id="UP001354971">
    <property type="component" value="Unassembled WGS sequence"/>
</dbReference>
<dbReference type="RefSeq" id="WP_330199782.1">
    <property type="nucleotide sequence ID" value="NZ_JAZDRP010000008.1"/>
</dbReference>
<reference evidence="1 2" key="1">
    <citation type="submission" date="2024-01" db="EMBL/GenBank/DDBJ databases">
        <title>Hyphobacterium bacterium isolated from marine sediment.</title>
        <authorList>
            <person name="Zhao S."/>
        </authorList>
    </citation>
    <scope>NUCLEOTIDE SEQUENCE [LARGE SCALE GENOMIC DNA]</scope>
    <source>
        <strain evidence="2">HN65</strain>
    </source>
</reference>
<evidence type="ECO:0000313" key="2">
    <source>
        <dbReference type="Proteomes" id="UP001354971"/>
    </source>
</evidence>
<protein>
    <submittedName>
        <fullName evidence="1">Uncharacterized protein</fullName>
    </submittedName>
</protein>
<proteinExistence type="predicted"/>
<organism evidence="1 2">
    <name type="scientific">Hyphobacterium lacteum</name>
    <dbReference type="NCBI Taxonomy" id="3116575"/>
    <lineage>
        <taxon>Bacteria</taxon>
        <taxon>Pseudomonadati</taxon>
        <taxon>Pseudomonadota</taxon>
        <taxon>Alphaproteobacteria</taxon>
        <taxon>Maricaulales</taxon>
        <taxon>Maricaulaceae</taxon>
        <taxon>Hyphobacterium</taxon>
    </lineage>
</organism>
<keyword evidence="2" id="KW-1185">Reference proteome</keyword>
<comment type="caution">
    <text evidence="1">The sequence shown here is derived from an EMBL/GenBank/DDBJ whole genome shotgun (WGS) entry which is preliminary data.</text>
</comment>